<gene>
    <name evidence="2" type="ORF">ElyMa_006091500</name>
</gene>
<evidence type="ECO:0008006" key="4">
    <source>
        <dbReference type="Google" id="ProtNLM"/>
    </source>
</evidence>
<dbReference type="Proteomes" id="UP000762676">
    <property type="component" value="Unassembled WGS sequence"/>
</dbReference>
<feature type="non-terminal residue" evidence="2">
    <location>
        <position position="423"/>
    </location>
</feature>
<feature type="coiled-coil region" evidence="1">
    <location>
        <begin position="172"/>
        <end position="199"/>
    </location>
</feature>
<sequence length="423" mass="49031">MMVKNMAKWVEEPAILTQSSYECEGVFDGEFQKVSLRNFTIILDFAAEHSYAVEKVLKACLVKMVEVARRQLTEFLDEGKYAGELDGDLRKELENRPKTNLAGEHAFGDLVHDTVTCRLSSLFNRSAKKMWKRNKTMIWLEEKDYDKKGELLKWSRKLGKRMRLAYRKREELVRLKIKEKLLENERKKHEKELNVMKEKGEIVKLVMKDGGVCETKKDVEKLKSSASYKAQLRYHKTVAGVKGLQVSGSKDQMYQRLVAFLEEGRKIKGDLPSPPRKRRKIRSQSDTVTVIVNQIMGQMYTSFSKVEEDADDGEEGEEREEEAEFVFENQGVWVAVYYDDRFYVGQVLDAQSKTTALVKFMEETKSQPGRFKWPRIDDVAEVDSSFVFRWGFNVVSTNGRIWDSRSTKPSKSIRSIEEVTSCQ</sequence>
<keyword evidence="3" id="KW-1185">Reference proteome</keyword>
<name>A0AAV4GUP4_9GAST</name>
<proteinExistence type="predicted"/>
<keyword evidence="1" id="KW-0175">Coiled coil</keyword>
<accession>A0AAV4GUP4</accession>
<evidence type="ECO:0000256" key="1">
    <source>
        <dbReference type="SAM" id="Coils"/>
    </source>
</evidence>
<comment type="caution">
    <text evidence="2">The sequence shown here is derived from an EMBL/GenBank/DDBJ whole genome shotgun (WGS) entry which is preliminary data.</text>
</comment>
<protein>
    <recommendedName>
        <fullName evidence="4">SAP domain-containing protein</fullName>
    </recommendedName>
</protein>
<reference evidence="2 3" key="1">
    <citation type="journal article" date="2021" name="Elife">
        <title>Chloroplast acquisition without the gene transfer in kleptoplastic sea slugs, Plakobranchus ocellatus.</title>
        <authorList>
            <person name="Maeda T."/>
            <person name="Takahashi S."/>
            <person name="Yoshida T."/>
            <person name="Shimamura S."/>
            <person name="Takaki Y."/>
            <person name="Nagai Y."/>
            <person name="Toyoda A."/>
            <person name="Suzuki Y."/>
            <person name="Arimoto A."/>
            <person name="Ishii H."/>
            <person name="Satoh N."/>
            <person name="Nishiyama T."/>
            <person name="Hasebe M."/>
            <person name="Maruyama T."/>
            <person name="Minagawa J."/>
            <person name="Obokata J."/>
            <person name="Shigenobu S."/>
        </authorList>
    </citation>
    <scope>NUCLEOTIDE SEQUENCE [LARGE SCALE GENOMIC DNA]</scope>
</reference>
<dbReference type="EMBL" id="BMAT01012209">
    <property type="protein sequence ID" value="GFR88070.1"/>
    <property type="molecule type" value="Genomic_DNA"/>
</dbReference>
<evidence type="ECO:0000313" key="3">
    <source>
        <dbReference type="Proteomes" id="UP000762676"/>
    </source>
</evidence>
<evidence type="ECO:0000313" key="2">
    <source>
        <dbReference type="EMBL" id="GFR88070.1"/>
    </source>
</evidence>
<organism evidence="2 3">
    <name type="scientific">Elysia marginata</name>
    <dbReference type="NCBI Taxonomy" id="1093978"/>
    <lineage>
        <taxon>Eukaryota</taxon>
        <taxon>Metazoa</taxon>
        <taxon>Spiralia</taxon>
        <taxon>Lophotrochozoa</taxon>
        <taxon>Mollusca</taxon>
        <taxon>Gastropoda</taxon>
        <taxon>Heterobranchia</taxon>
        <taxon>Euthyneura</taxon>
        <taxon>Panpulmonata</taxon>
        <taxon>Sacoglossa</taxon>
        <taxon>Placobranchoidea</taxon>
        <taxon>Plakobranchidae</taxon>
        <taxon>Elysia</taxon>
    </lineage>
</organism>
<dbReference type="AlphaFoldDB" id="A0AAV4GUP4"/>